<evidence type="ECO:0000313" key="2">
    <source>
        <dbReference type="Proteomes" id="UP001286313"/>
    </source>
</evidence>
<dbReference type="EMBL" id="JAWQEG010000542">
    <property type="protein sequence ID" value="KAK3888612.1"/>
    <property type="molecule type" value="Genomic_DNA"/>
</dbReference>
<organism evidence="1 2">
    <name type="scientific">Petrolisthes cinctipes</name>
    <name type="common">Flat porcelain crab</name>
    <dbReference type="NCBI Taxonomy" id="88211"/>
    <lineage>
        <taxon>Eukaryota</taxon>
        <taxon>Metazoa</taxon>
        <taxon>Ecdysozoa</taxon>
        <taxon>Arthropoda</taxon>
        <taxon>Crustacea</taxon>
        <taxon>Multicrustacea</taxon>
        <taxon>Malacostraca</taxon>
        <taxon>Eumalacostraca</taxon>
        <taxon>Eucarida</taxon>
        <taxon>Decapoda</taxon>
        <taxon>Pleocyemata</taxon>
        <taxon>Anomura</taxon>
        <taxon>Galatheoidea</taxon>
        <taxon>Porcellanidae</taxon>
        <taxon>Petrolisthes</taxon>
    </lineage>
</organism>
<accession>A0AAE1G9H5</accession>
<evidence type="ECO:0000313" key="1">
    <source>
        <dbReference type="EMBL" id="KAK3888612.1"/>
    </source>
</evidence>
<sequence length="116" mass="13396">MTPKPCITSRLRVPAPSTTCGKCHELCLFTSVQCSTCHSHFHPLSLRMVPEYHLAHWFYGQVHHTCCSCLSEDNKNEFDSQFSFVLDALETDKDKEVQIASQYQYFYHPELQSHKG</sequence>
<dbReference type="AlphaFoldDB" id="A0AAE1G9H5"/>
<keyword evidence="2" id="KW-1185">Reference proteome</keyword>
<reference evidence="1" key="1">
    <citation type="submission" date="2023-10" db="EMBL/GenBank/DDBJ databases">
        <title>Genome assemblies of two species of porcelain crab, Petrolisthes cinctipes and Petrolisthes manimaculis (Anomura: Porcellanidae).</title>
        <authorList>
            <person name="Angst P."/>
        </authorList>
    </citation>
    <scope>NUCLEOTIDE SEQUENCE</scope>
    <source>
        <strain evidence="1">PB745_01</strain>
        <tissue evidence="1">Gill</tissue>
    </source>
</reference>
<name>A0AAE1G9H5_PETCI</name>
<proteinExistence type="predicted"/>
<dbReference type="Proteomes" id="UP001286313">
    <property type="component" value="Unassembled WGS sequence"/>
</dbReference>
<protein>
    <submittedName>
        <fullName evidence="1">Uncharacterized protein</fullName>
    </submittedName>
</protein>
<comment type="caution">
    <text evidence="1">The sequence shown here is derived from an EMBL/GenBank/DDBJ whole genome shotgun (WGS) entry which is preliminary data.</text>
</comment>
<gene>
    <name evidence="1" type="ORF">Pcinc_007338</name>
</gene>